<dbReference type="SUPFAM" id="SSF47413">
    <property type="entry name" value="lambda repressor-like DNA-binding domains"/>
    <property type="match status" value="1"/>
</dbReference>
<dbReference type="CDD" id="cd01392">
    <property type="entry name" value="HTH_LacI"/>
    <property type="match status" value="1"/>
</dbReference>
<dbReference type="InterPro" id="IPR010982">
    <property type="entry name" value="Lambda_DNA-bd_dom_sf"/>
</dbReference>
<evidence type="ECO:0000256" key="3">
    <source>
        <dbReference type="ARBA" id="ARBA00023163"/>
    </source>
</evidence>
<dbReference type="Pfam" id="PF00356">
    <property type="entry name" value="LacI"/>
    <property type="match status" value="1"/>
</dbReference>
<dbReference type="PROSITE" id="PS50932">
    <property type="entry name" value="HTH_LACI_2"/>
    <property type="match status" value="1"/>
</dbReference>
<name>A0ABT9VMZ4_9BACI</name>
<dbReference type="Proteomes" id="UP001225646">
    <property type="component" value="Unassembled WGS sequence"/>
</dbReference>
<keyword evidence="2 5" id="KW-0238">DNA-binding</keyword>
<keyword evidence="3" id="KW-0804">Transcription</keyword>
<dbReference type="Gene3D" id="3.40.50.2300">
    <property type="match status" value="2"/>
</dbReference>
<evidence type="ECO:0000256" key="2">
    <source>
        <dbReference type="ARBA" id="ARBA00023125"/>
    </source>
</evidence>
<dbReference type="Pfam" id="PF13377">
    <property type="entry name" value="Peripla_BP_3"/>
    <property type="match status" value="1"/>
</dbReference>
<gene>
    <name evidence="5" type="ORF">J2S06_001417</name>
</gene>
<evidence type="ECO:0000256" key="1">
    <source>
        <dbReference type="ARBA" id="ARBA00023015"/>
    </source>
</evidence>
<dbReference type="InterPro" id="IPR000843">
    <property type="entry name" value="HTH_LacI"/>
</dbReference>
<dbReference type="CDD" id="cd06286">
    <property type="entry name" value="PBP1_CcpB-like"/>
    <property type="match status" value="1"/>
</dbReference>
<dbReference type="InterPro" id="IPR046335">
    <property type="entry name" value="LacI/GalR-like_sensor"/>
</dbReference>
<protein>
    <submittedName>
        <fullName evidence="5">DNA-binding LacI/PurR family transcriptional regulator</fullName>
    </submittedName>
</protein>
<keyword evidence="1" id="KW-0805">Transcription regulation</keyword>
<accession>A0ABT9VMZ4</accession>
<dbReference type="SUPFAM" id="SSF53822">
    <property type="entry name" value="Periplasmic binding protein-like I"/>
    <property type="match status" value="1"/>
</dbReference>
<dbReference type="PANTHER" id="PTHR30146">
    <property type="entry name" value="LACI-RELATED TRANSCRIPTIONAL REPRESSOR"/>
    <property type="match status" value="1"/>
</dbReference>
<dbReference type="GO" id="GO:0003677">
    <property type="term" value="F:DNA binding"/>
    <property type="evidence" value="ECO:0007669"/>
    <property type="project" value="UniProtKB-KW"/>
</dbReference>
<feature type="domain" description="HTH lacI-type" evidence="4">
    <location>
        <begin position="2"/>
        <end position="56"/>
    </location>
</feature>
<dbReference type="PANTHER" id="PTHR30146:SF136">
    <property type="entry name" value="NTD BIOSYNTHESIS OPERON REGULATOR NTDR"/>
    <property type="match status" value="1"/>
</dbReference>
<sequence length="338" mass="38044">MATIEDVAKLAGLSRTTVSRVINNHPYVSEAKKQLVIEAMKQLGYVPNSSARSLRNQKTEMIAVIIPRVMNPFFGQLVESLEIAASEYHYQLIVCQTLYSAKKELDYLNLLKTKQVDGVILTTLLNDWKQIEPFLDYGPIVLCNEYDQKANIPMVHIDQEYGGYVATTHLIDQGHMRIAYCCGNIKSNVTKAREKGFRKAHSEHGLQIDPKLVFQNVFTFEDGKKVLQKLAALDNRPTAIFTGSDEVAAGVISEAKKLGIDVPTQLAVVGYDNQAITELLDPMITTVHQPVKEMAHKAMNVMMNQIKYKNYKTKEVYQLPLSLIIRNSTCLKSPERLN</sequence>
<evidence type="ECO:0000259" key="4">
    <source>
        <dbReference type="PROSITE" id="PS50932"/>
    </source>
</evidence>
<proteinExistence type="predicted"/>
<comment type="caution">
    <text evidence="5">The sequence shown here is derived from an EMBL/GenBank/DDBJ whole genome shotgun (WGS) entry which is preliminary data.</text>
</comment>
<dbReference type="Gene3D" id="1.10.260.40">
    <property type="entry name" value="lambda repressor-like DNA-binding domains"/>
    <property type="match status" value="1"/>
</dbReference>
<dbReference type="SMART" id="SM00354">
    <property type="entry name" value="HTH_LACI"/>
    <property type="match status" value="1"/>
</dbReference>
<dbReference type="EMBL" id="JAUSTR010000004">
    <property type="protein sequence ID" value="MDQ0162340.1"/>
    <property type="molecule type" value="Genomic_DNA"/>
</dbReference>
<keyword evidence="6" id="KW-1185">Reference proteome</keyword>
<dbReference type="PRINTS" id="PR00036">
    <property type="entry name" value="HTHLACI"/>
</dbReference>
<reference evidence="5 6" key="1">
    <citation type="submission" date="2023-07" db="EMBL/GenBank/DDBJ databases">
        <title>Genomic Encyclopedia of Type Strains, Phase IV (KMG-IV): sequencing the most valuable type-strain genomes for metagenomic binning, comparative biology and taxonomic classification.</title>
        <authorList>
            <person name="Goeker M."/>
        </authorList>
    </citation>
    <scope>NUCLEOTIDE SEQUENCE [LARGE SCALE GENOMIC DNA]</scope>
    <source>
        <strain evidence="5 6">DSM 19092</strain>
    </source>
</reference>
<organism evidence="5 6">
    <name type="scientific">Aeribacillus alveayuensis</name>
    <dbReference type="NCBI Taxonomy" id="279215"/>
    <lineage>
        <taxon>Bacteria</taxon>
        <taxon>Bacillati</taxon>
        <taxon>Bacillota</taxon>
        <taxon>Bacilli</taxon>
        <taxon>Bacillales</taxon>
        <taxon>Bacillaceae</taxon>
        <taxon>Aeribacillus</taxon>
    </lineage>
</organism>
<dbReference type="RefSeq" id="WP_419151816.1">
    <property type="nucleotide sequence ID" value="NZ_JAUSTR010000004.1"/>
</dbReference>
<dbReference type="InterPro" id="IPR028082">
    <property type="entry name" value="Peripla_BP_I"/>
</dbReference>
<evidence type="ECO:0000313" key="5">
    <source>
        <dbReference type="EMBL" id="MDQ0162340.1"/>
    </source>
</evidence>
<evidence type="ECO:0000313" key="6">
    <source>
        <dbReference type="Proteomes" id="UP001225646"/>
    </source>
</evidence>